<evidence type="ECO:0000313" key="4">
    <source>
        <dbReference type="Proteomes" id="UP001176940"/>
    </source>
</evidence>
<feature type="region of interest" description="Disordered" evidence="1">
    <location>
        <begin position="99"/>
        <end position="140"/>
    </location>
</feature>
<comment type="caution">
    <text evidence="3">The sequence shown here is derived from an EMBL/GenBank/DDBJ whole genome shotgun (WGS) entry which is preliminary data.</text>
</comment>
<proteinExistence type="predicted"/>
<dbReference type="Pfam" id="PF17780">
    <property type="entry name" value="OCRE"/>
    <property type="match status" value="1"/>
</dbReference>
<sequence>MTYKAIHNLSPPYICDLVSRYLPTRNLRSSQDLLLYSPLISSSHNRIQDFSRVSPSTTTYQTLAYHRNLQKEPEDLPLPTSLQPAYSYEHYTHTDAHEVEASNGSESTIDRSQDPGESTSLCDGGVQESDNCQEESGTSLAESLRATAEAALSQTGFTYDENTGMYYDHSTGFYYDSESQLYYDPATGIYYYCDVENGRYLFIQRWIFSHL</sequence>
<dbReference type="Proteomes" id="UP001176940">
    <property type="component" value="Unassembled WGS sequence"/>
</dbReference>
<accession>A0ABN9M2S0</accession>
<evidence type="ECO:0000259" key="2">
    <source>
        <dbReference type="Pfam" id="PF17780"/>
    </source>
</evidence>
<name>A0ABN9M2S0_9NEOB</name>
<feature type="compositionally biased region" description="Polar residues" evidence="1">
    <location>
        <begin position="128"/>
        <end position="140"/>
    </location>
</feature>
<dbReference type="PANTHER" id="PTHR23106">
    <property type="entry name" value="ANGIOGENIC FACTOR WITH G PATCH AND FHA DOMAINS 1"/>
    <property type="match status" value="1"/>
</dbReference>
<reference evidence="3" key="1">
    <citation type="submission" date="2023-07" db="EMBL/GenBank/DDBJ databases">
        <authorList>
            <person name="Stuckert A."/>
        </authorList>
    </citation>
    <scope>NUCLEOTIDE SEQUENCE</scope>
</reference>
<dbReference type="InterPro" id="IPR053027">
    <property type="entry name" value="AGGF1"/>
</dbReference>
<dbReference type="PANTHER" id="PTHR23106:SF24">
    <property type="entry name" value="ANGIOGENIC FACTOR WITH G PATCH AND FHA DOMAINS 1"/>
    <property type="match status" value="1"/>
</dbReference>
<evidence type="ECO:0000256" key="1">
    <source>
        <dbReference type="SAM" id="MobiDB-lite"/>
    </source>
</evidence>
<protein>
    <recommendedName>
        <fullName evidence="2">OCRE domain-containing protein</fullName>
    </recommendedName>
</protein>
<feature type="domain" description="OCRE" evidence="2">
    <location>
        <begin position="154"/>
        <end position="202"/>
    </location>
</feature>
<keyword evidence="4" id="KW-1185">Reference proteome</keyword>
<dbReference type="EMBL" id="CAUEEQ010043654">
    <property type="protein sequence ID" value="CAJ0957365.1"/>
    <property type="molecule type" value="Genomic_DNA"/>
</dbReference>
<dbReference type="InterPro" id="IPR041591">
    <property type="entry name" value="OCRE"/>
</dbReference>
<dbReference type="CDD" id="cd16164">
    <property type="entry name" value="OCRE_VG5Q"/>
    <property type="match status" value="1"/>
</dbReference>
<gene>
    <name evidence="3" type="ORF">RIMI_LOCUS15927433</name>
</gene>
<dbReference type="InterPro" id="IPR035624">
    <property type="entry name" value="AGGF1_OCRE"/>
</dbReference>
<evidence type="ECO:0000313" key="3">
    <source>
        <dbReference type="EMBL" id="CAJ0957365.1"/>
    </source>
</evidence>
<organism evidence="3 4">
    <name type="scientific">Ranitomeya imitator</name>
    <name type="common">mimic poison frog</name>
    <dbReference type="NCBI Taxonomy" id="111125"/>
    <lineage>
        <taxon>Eukaryota</taxon>
        <taxon>Metazoa</taxon>
        <taxon>Chordata</taxon>
        <taxon>Craniata</taxon>
        <taxon>Vertebrata</taxon>
        <taxon>Euteleostomi</taxon>
        <taxon>Amphibia</taxon>
        <taxon>Batrachia</taxon>
        <taxon>Anura</taxon>
        <taxon>Neobatrachia</taxon>
        <taxon>Hyloidea</taxon>
        <taxon>Dendrobatidae</taxon>
        <taxon>Dendrobatinae</taxon>
        <taxon>Ranitomeya</taxon>
    </lineage>
</organism>